<evidence type="ECO:0000313" key="2">
    <source>
        <dbReference type="Proteomes" id="UP001281147"/>
    </source>
</evidence>
<keyword evidence="2" id="KW-1185">Reference proteome</keyword>
<dbReference type="EMBL" id="JAUTXU010000190">
    <property type="protein sequence ID" value="KAK3700034.1"/>
    <property type="molecule type" value="Genomic_DNA"/>
</dbReference>
<accession>A0ACC3MNP6</accession>
<name>A0ACC3MNP6_9PEZI</name>
<proteinExistence type="predicted"/>
<dbReference type="Proteomes" id="UP001281147">
    <property type="component" value="Unassembled WGS sequence"/>
</dbReference>
<gene>
    <name evidence="1" type="ORF">LTR37_016194</name>
</gene>
<reference evidence="1" key="1">
    <citation type="submission" date="2023-07" db="EMBL/GenBank/DDBJ databases">
        <title>Black Yeasts Isolated from many extreme environments.</title>
        <authorList>
            <person name="Coleine C."/>
            <person name="Stajich J.E."/>
            <person name="Selbmann L."/>
        </authorList>
    </citation>
    <scope>NUCLEOTIDE SEQUENCE</scope>
    <source>
        <strain evidence="1">CCFEE 5714</strain>
    </source>
</reference>
<evidence type="ECO:0000313" key="1">
    <source>
        <dbReference type="EMBL" id="KAK3700034.1"/>
    </source>
</evidence>
<sequence>MARDELLKPTLHVEVLLKGVSGLQASKKFCEAVAERLRENYVSVKVGQYVNGFEGIPHHEQVGNVELVDYTGPGNTTGFYSMQEVQLDVQAYMLKTEADTEQRRSINQSDEEEMPQARILALPNVLLNEAWNSLVFDDALPARLLRYIVRMVGMMSQPDLNLSTFNWNRLCLLHGPPGSGKSTLCRALVQKLSIRLGNVFEKSVLIEINTNAMLSKYFGESGKLIGSTFEKIFAMAQDPSILVCVVMDEVETIAGSREKSTNGMECNDGLRATNQLLTALDRLRNLPNVIVLCTSNLIDAIDPAFLDRVDIKQLIPSPSPAAIYNIFRSCLNELVRSNLVDSVAQVTGRSSSSRTLLSSPHRPATRSGGRKVVNRNTSVSAPSEPWTIGSLPTIPTFSDMKVRHEGQPDSPASRIWVLAQKCHGFSGRTLRRLPILGLAMYTWGGDCTLHDAISALEAAVEQELAVIKGSKRDVQMAGMAGT</sequence>
<organism evidence="1 2">
    <name type="scientific">Vermiconidia calcicola</name>
    <dbReference type="NCBI Taxonomy" id="1690605"/>
    <lineage>
        <taxon>Eukaryota</taxon>
        <taxon>Fungi</taxon>
        <taxon>Dikarya</taxon>
        <taxon>Ascomycota</taxon>
        <taxon>Pezizomycotina</taxon>
        <taxon>Dothideomycetes</taxon>
        <taxon>Dothideomycetidae</taxon>
        <taxon>Mycosphaerellales</taxon>
        <taxon>Extremaceae</taxon>
        <taxon>Vermiconidia</taxon>
    </lineage>
</organism>
<protein>
    <submittedName>
        <fullName evidence="1">Uncharacterized protein</fullName>
    </submittedName>
</protein>
<comment type="caution">
    <text evidence="1">The sequence shown here is derived from an EMBL/GenBank/DDBJ whole genome shotgun (WGS) entry which is preliminary data.</text>
</comment>